<dbReference type="Pfam" id="PF24199">
    <property type="entry name" value="DUF7424"/>
    <property type="match status" value="1"/>
</dbReference>
<protein>
    <submittedName>
        <fullName evidence="2">Outer membrane protein assembly factor</fullName>
    </submittedName>
</protein>
<feature type="domain" description="DUF7424" evidence="1">
    <location>
        <begin position="23"/>
        <end position="218"/>
    </location>
</feature>
<name>A0A8S5T390_9CAUD</name>
<proteinExistence type="predicted"/>
<evidence type="ECO:0000313" key="2">
    <source>
        <dbReference type="EMBL" id="DAF57242.1"/>
    </source>
</evidence>
<accession>A0A8S5T390</accession>
<dbReference type="EMBL" id="BK032730">
    <property type="protein sequence ID" value="DAF57242.1"/>
    <property type="molecule type" value="Genomic_DNA"/>
</dbReference>
<sequence>MNKKSLSVLVGLTALLLAGCKSEITMPVTYSEVFGAPVIKNARLDIEVPACKEYKSDLESSSVLEAKQKINYVFPNATYLGCKRGSGIDTFAQFQLPFKVGGIGLKDCNANEICVGSSQNNQFMNVFIGKDIKTKIDELSRSATIYGPKDVKVRLVFKNDTNQALGIDYISLFLRDGKETIPVHNVKNAKFNSGLAAYMTLSDVASASLLQRGVVSVTRFPDRELKDVQVPAKK</sequence>
<organism evidence="2">
    <name type="scientific">Myoviridae sp. ct5ra14</name>
    <dbReference type="NCBI Taxonomy" id="2827659"/>
    <lineage>
        <taxon>Viruses</taxon>
        <taxon>Duplodnaviria</taxon>
        <taxon>Heunggongvirae</taxon>
        <taxon>Uroviricota</taxon>
        <taxon>Caudoviricetes</taxon>
    </lineage>
</organism>
<reference evidence="2" key="1">
    <citation type="journal article" date="2021" name="Proc. Natl. Acad. Sci. U.S.A.">
        <title>A Catalog of Tens of Thousands of Viruses from Human Metagenomes Reveals Hidden Associations with Chronic Diseases.</title>
        <authorList>
            <person name="Tisza M.J."/>
            <person name="Buck C.B."/>
        </authorList>
    </citation>
    <scope>NUCLEOTIDE SEQUENCE</scope>
    <source>
        <strain evidence="2">Ct5ra14</strain>
    </source>
</reference>
<evidence type="ECO:0000259" key="1">
    <source>
        <dbReference type="Pfam" id="PF24199"/>
    </source>
</evidence>
<dbReference type="InterPro" id="IPR055847">
    <property type="entry name" value="DUF7424"/>
</dbReference>